<gene>
    <name evidence="2" type="ORF">MAR_020821</name>
</gene>
<dbReference type="EMBL" id="CP111016">
    <property type="protein sequence ID" value="WAR05452.1"/>
    <property type="molecule type" value="Genomic_DNA"/>
</dbReference>
<feature type="compositionally biased region" description="Basic and acidic residues" evidence="1">
    <location>
        <begin position="41"/>
        <end position="50"/>
    </location>
</feature>
<proteinExistence type="predicted"/>
<protein>
    <submittedName>
        <fullName evidence="2">Uncharacterized protein</fullName>
    </submittedName>
</protein>
<organism evidence="2 3">
    <name type="scientific">Mya arenaria</name>
    <name type="common">Soft-shell clam</name>
    <dbReference type="NCBI Taxonomy" id="6604"/>
    <lineage>
        <taxon>Eukaryota</taxon>
        <taxon>Metazoa</taxon>
        <taxon>Spiralia</taxon>
        <taxon>Lophotrochozoa</taxon>
        <taxon>Mollusca</taxon>
        <taxon>Bivalvia</taxon>
        <taxon>Autobranchia</taxon>
        <taxon>Heteroconchia</taxon>
        <taxon>Euheterodonta</taxon>
        <taxon>Imparidentia</taxon>
        <taxon>Neoheterodontei</taxon>
        <taxon>Myida</taxon>
        <taxon>Myoidea</taxon>
        <taxon>Myidae</taxon>
        <taxon>Mya</taxon>
    </lineage>
</organism>
<evidence type="ECO:0000256" key="1">
    <source>
        <dbReference type="SAM" id="MobiDB-lite"/>
    </source>
</evidence>
<accession>A0ABY7E611</accession>
<evidence type="ECO:0000313" key="2">
    <source>
        <dbReference type="EMBL" id="WAR05452.1"/>
    </source>
</evidence>
<reference evidence="2" key="1">
    <citation type="submission" date="2022-11" db="EMBL/GenBank/DDBJ databases">
        <title>Centuries of genome instability and evolution in soft-shell clam transmissible cancer (bioRxiv).</title>
        <authorList>
            <person name="Hart S.F.M."/>
            <person name="Yonemitsu M.A."/>
            <person name="Giersch R.M."/>
            <person name="Beal B.F."/>
            <person name="Arriagada G."/>
            <person name="Davis B.W."/>
            <person name="Ostrander E.A."/>
            <person name="Goff S.P."/>
            <person name="Metzger M.J."/>
        </authorList>
    </citation>
    <scope>NUCLEOTIDE SEQUENCE</scope>
    <source>
        <strain evidence="2">MELC-2E11</strain>
        <tissue evidence="2">Siphon/mantle</tissue>
    </source>
</reference>
<dbReference type="Proteomes" id="UP001164746">
    <property type="component" value="Chromosome 5"/>
</dbReference>
<feature type="region of interest" description="Disordered" evidence="1">
    <location>
        <begin position="19"/>
        <end position="60"/>
    </location>
</feature>
<name>A0ABY7E611_MYAAR</name>
<keyword evidence="3" id="KW-1185">Reference proteome</keyword>
<evidence type="ECO:0000313" key="3">
    <source>
        <dbReference type="Proteomes" id="UP001164746"/>
    </source>
</evidence>
<sequence length="167" mass="19018">MKCLDADLRAFQRKKIPQCQEDVSHTRSTQLEEDSAVSGGREPHTLHADEDSAVSGGRKQQTFNAVGIQSDEVTGRRLESFSEDEDSAVSGGRKQQTFNAVDHRKETTYAFVWIEFGTFSLNVYTIVPPPREEKPKDRNDPTRKVHQIGYAEQFQTYPSIIVNRWKT</sequence>